<dbReference type="Proteomes" id="UP000077154">
    <property type="component" value="Unassembled WGS sequence"/>
</dbReference>
<proteinExistence type="predicted"/>
<dbReference type="OrthoDB" id="416786at2759"/>
<dbReference type="GeneID" id="36288258"/>
<name>A0A177AA31_9PEZI</name>
<dbReference type="Gene3D" id="3.30.559.30">
    <property type="entry name" value="Nonribosomal peptide synthetase, condensation domain"/>
    <property type="match status" value="1"/>
</dbReference>
<organism evidence="1">
    <name type="scientific">Pseudogymnoascus destructans</name>
    <dbReference type="NCBI Taxonomy" id="655981"/>
    <lineage>
        <taxon>Eukaryota</taxon>
        <taxon>Fungi</taxon>
        <taxon>Dikarya</taxon>
        <taxon>Ascomycota</taxon>
        <taxon>Pezizomycotina</taxon>
        <taxon>Leotiomycetes</taxon>
        <taxon>Thelebolales</taxon>
        <taxon>Thelebolaceae</taxon>
        <taxon>Pseudogymnoascus</taxon>
    </lineage>
</organism>
<dbReference type="SUPFAM" id="SSF52777">
    <property type="entry name" value="CoA-dependent acyltransferases"/>
    <property type="match status" value="1"/>
</dbReference>
<evidence type="ECO:0008006" key="2">
    <source>
        <dbReference type="Google" id="ProtNLM"/>
    </source>
</evidence>
<dbReference type="RefSeq" id="XP_024323329.1">
    <property type="nucleotide sequence ID" value="XM_024468815.1"/>
</dbReference>
<dbReference type="EMBL" id="KV441398">
    <property type="protein sequence ID" value="OAF58043.1"/>
    <property type="molecule type" value="Genomic_DNA"/>
</dbReference>
<sequence length="172" mass="19995">MDNMESMLGCRLNFIPLRITFPKSRAVWTVRDLMNHVQNQYIRALPHEHVELREIFEHSTDWPAEAPLNFIVQHQNIEFSYKLPLRKSVGVRNGGESDDDLLDVEFSRFARFKSLNEVWVFTGPHPDRLEVQICGNSRVLPQYKATDMSDKLCRIIEAIAASPEMKLEDIIL</sequence>
<accession>A0A177AA31</accession>
<protein>
    <recommendedName>
        <fullName evidence="2">Condensation domain-containing protein</fullName>
    </recommendedName>
</protein>
<gene>
    <name evidence="1" type="ORF">VC83_05191</name>
</gene>
<dbReference type="AlphaFoldDB" id="A0A177AA31"/>
<reference evidence="1" key="1">
    <citation type="submission" date="2016-03" db="EMBL/GenBank/DDBJ databases">
        <title>Updated assembly of Pseudogymnoascus destructans, the fungus causing white-nose syndrome of bats.</title>
        <authorList>
            <person name="Palmer J.M."/>
            <person name="Drees K.P."/>
            <person name="Foster J.T."/>
            <person name="Lindner D.L."/>
        </authorList>
    </citation>
    <scope>NUCLEOTIDE SEQUENCE [LARGE SCALE GENOMIC DNA]</scope>
    <source>
        <strain evidence="1">20631-21</strain>
    </source>
</reference>
<evidence type="ECO:0000313" key="1">
    <source>
        <dbReference type="EMBL" id="OAF58043.1"/>
    </source>
</evidence>
<dbReference type="VEuPathDB" id="FungiDB:GMDG_00361"/>